<gene>
    <name evidence="1" type="ORF">GFB56_31305</name>
</gene>
<sequence>MIRIMDSHAYPGCPVVAEALPQDGPVHVEFSDGEVAGARVERLDEGRIALRIDAYRTGKGTAIAQKSWLLENRGEDRWRVSRRLDRD</sequence>
<proteinExistence type="predicted"/>
<evidence type="ECO:0000313" key="2">
    <source>
        <dbReference type="Proteomes" id="UP000744980"/>
    </source>
</evidence>
<name>A0AAW4FUW4_9HYPH</name>
<organism evidence="1 2">
    <name type="scientific">Ensifer canadensis</name>
    <dbReference type="NCBI Taxonomy" id="555315"/>
    <lineage>
        <taxon>Bacteria</taxon>
        <taxon>Pseudomonadati</taxon>
        <taxon>Pseudomonadota</taxon>
        <taxon>Alphaproteobacteria</taxon>
        <taxon>Hyphomicrobiales</taxon>
        <taxon>Rhizobiaceae</taxon>
        <taxon>Sinorhizobium/Ensifer group</taxon>
        <taxon>Ensifer</taxon>
    </lineage>
</organism>
<reference evidence="1 2" key="1">
    <citation type="submission" date="2020-01" db="EMBL/GenBank/DDBJ databases">
        <title>Draft genome assembly of Ensifer adhaerens T173.</title>
        <authorList>
            <person name="Craig J.E."/>
            <person name="Stinchcombe J.R."/>
        </authorList>
    </citation>
    <scope>NUCLEOTIDE SEQUENCE [LARGE SCALE GENOMIC DNA]</scope>
    <source>
        <strain evidence="1 2">T173</strain>
    </source>
</reference>
<comment type="caution">
    <text evidence="1">The sequence shown here is derived from an EMBL/GenBank/DDBJ whole genome shotgun (WGS) entry which is preliminary data.</text>
</comment>
<evidence type="ECO:0000313" key="1">
    <source>
        <dbReference type="EMBL" id="MBM3095215.1"/>
    </source>
</evidence>
<dbReference type="AlphaFoldDB" id="A0AAW4FUW4"/>
<dbReference type="EMBL" id="WXFA01000040">
    <property type="protein sequence ID" value="MBM3095215.1"/>
    <property type="molecule type" value="Genomic_DNA"/>
</dbReference>
<protein>
    <submittedName>
        <fullName evidence="1">Uncharacterized protein</fullName>
    </submittedName>
</protein>
<accession>A0AAW4FUW4</accession>
<dbReference type="Proteomes" id="UP000744980">
    <property type="component" value="Unassembled WGS sequence"/>
</dbReference>
<dbReference type="RefSeq" id="WP_063963294.1">
    <property type="nucleotide sequence ID" value="NZ_CP083373.1"/>
</dbReference>
<keyword evidence="2" id="KW-1185">Reference proteome</keyword>